<keyword evidence="4" id="KW-0675">Receptor</keyword>
<evidence type="ECO:0000313" key="4">
    <source>
        <dbReference type="EMBL" id="CAI8003067.1"/>
    </source>
</evidence>
<organism evidence="4 5">
    <name type="scientific">Geodia barretti</name>
    <name type="common">Barrett's horny sponge</name>
    <dbReference type="NCBI Taxonomy" id="519541"/>
    <lineage>
        <taxon>Eukaryota</taxon>
        <taxon>Metazoa</taxon>
        <taxon>Porifera</taxon>
        <taxon>Demospongiae</taxon>
        <taxon>Heteroscleromorpha</taxon>
        <taxon>Tetractinellida</taxon>
        <taxon>Astrophorina</taxon>
        <taxon>Geodiidae</taxon>
        <taxon>Geodia</taxon>
    </lineage>
</organism>
<dbReference type="InterPro" id="IPR050670">
    <property type="entry name" value="STAM"/>
</dbReference>
<reference evidence="4" key="1">
    <citation type="submission" date="2023-03" db="EMBL/GenBank/DDBJ databases">
        <authorList>
            <person name="Steffen K."/>
            <person name="Cardenas P."/>
        </authorList>
    </citation>
    <scope>NUCLEOTIDE SEQUENCE</scope>
</reference>
<dbReference type="CDD" id="cd11805">
    <property type="entry name" value="SH3_GRB2_like_C"/>
    <property type="match status" value="1"/>
</dbReference>
<gene>
    <name evidence="4" type="ORF">GBAR_LOCUS3540</name>
</gene>
<dbReference type="PRINTS" id="PR00452">
    <property type="entry name" value="SH3DOMAIN"/>
</dbReference>
<dbReference type="GO" id="GO:0043328">
    <property type="term" value="P:protein transport to vacuole involved in ubiquitin-dependent protein catabolic process via the multivesicular body sorting pathway"/>
    <property type="evidence" value="ECO:0007669"/>
    <property type="project" value="TreeGrafter"/>
</dbReference>
<dbReference type="PANTHER" id="PTHR45929:SF3">
    <property type="entry name" value="JAK PATHWAY SIGNAL TRANSDUCTION ADAPTOR MOLECULE"/>
    <property type="match status" value="1"/>
</dbReference>
<sequence length="57" mass="6534">VTKVQASFDFEPQESGELRLRKGDIVTVLDKSDQNWWKGSCNGQEGMFPVPYVKEMK</sequence>
<dbReference type="Gene3D" id="2.30.30.40">
    <property type="entry name" value="SH3 Domains"/>
    <property type="match status" value="1"/>
</dbReference>
<accession>A0AA35R416</accession>
<dbReference type="GO" id="GO:0033565">
    <property type="term" value="C:ESCRT-0 complex"/>
    <property type="evidence" value="ECO:0007669"/>
    <property type="project" value="TreeGrafter"/>
</dbReference>
<keyword evidence="5" id="KW-1185">Reference proteome</keyword>
<dbReference type="PROSITE" id="PS50002">
    <property type="entry name" value="SH3"/>
    <property type="match status" value="1"/>
</dbReference>
<proteinExistence type="predicted"/>
<dbReference type="InterPro" id="IPR001452">
    <property type="entry name" value="SH3_domain"/>
</dbReference>
<feature type="non-terminal residue" evidence="4">
    <location>
        <position position="1"/>
    </location>
</feature>
<dbReference type="Proteomes" id="UP001174909">
    <property type="component" value="Unassembled WGS sequence"/>
</dbReference>
<evidence type="ECO:0000256" key="1">
    <source>
        <dbReference type="ARBA" id="ARBA00022443"/>
    </source>
</evidence>
<dbReference type="EMBL" id="CASHTH010000503">
    <property type="protein sequence ID" value="CAI8003067.1"/>
    <property type="molecule type" value="Genomic_DNA"/>
</dbReference>
<evidence type="ECO:0000313" key="5">
    <source>
        <dbReference type="Proteomes" id="UP001174909"/>
    </source>
</evidence>
<protein>
    <submittedName>
        <fullName evidence="4">Growth factor receptor-bound protein 2</fullName>
    </submittedName>
</protein>
<dbReference type="PRINTS" id="PR00499">
    <property type="entry name" value="P67PHOX"/>
</dbReference>
<evidence type="ECO:0000259" key="3">
    <source>
        <dbReference type="PROSITE" id="PS50002"/>
    </source>
</evidence>
<feature type="domain" description="SH3" evidence="3">
    <location>
        <begin position="1"/>
        <end position="57"/>
    </location>
</feature>
<evidence type="ECO:0000256" key="2">
    <source>
        <dbReference type="PROSITE-ProRule" id="PRU00192"/>
    </source>
</evidence>
<dbReference type="SUPFAM" id="SSF50044">
    <property type="entry name" value="SH3-domain"/>
    <property type="match status" value="1"/>
</dbReference>
<name>A0AA35R416_GEOBA</name>
<comment type="caution">
    <text evidence="4">The sequence shown here is derived from an EMBL/GenBank/DDBJ whole genome shotgun (WGS) entry which is preliminary data.</text>
</comment>
<dbReference type="InterPro" id="IPR036028">
    <property type="entry name" value="SH3-like_dom_sf"/>
</dbReference>
<keyword evidence="1 2" id="KW-0728">SH3 domain</keyword>
<dbReference type="SMART" id="SM00326">
    <property type="entry name" value="SH3"/>
    <property type="match status" value="1"/>
</dbReference>
<dbReference type="Pfam" id="PF00018">
    <property type="entry name" value="SH3_1"/>
    <property type="match status" value="1"/>
</dbReference>
<dbReference type="AlphaFoldDB" id="A0AA35R416"/>
<dbReference type="FunFam" id="2.30.30.40:FF:000072">
    <property type="entry name" value="Unconventional Myosin IB"/>
    <property type="match status" value="1"/>
</dbReference>
<dbReference type="PANTHER" id="PTHR45929">
    <property type="entry name" value="JAK PATHWAY SIGNAL TRANSDUCTION ADAPTOR MOLECULE"/>
    <property type="match status" value="1"/>
</dbReference>